<evidence type="ECO:0000313" key="2">
    <source>
        <dbReference type="EMBL" id="CAA9307834.1"/>
    </source>
</evidence>
<sequence>DRVARALGARPRSSHRTTGPGSRRGARPPARRRRGQAPPRLRPLRPRRVRPPRPRHRPHQAAMGGSGPRDPL</sequence>
<reference evidence="2" key="1">
    <citation type="submission" date="2020-02" db="EMBL/GenBank/DDBJ databases">
        <authorList>
            <person name="Meier V. D."/>
        </authorList>
    </citation>
    <scope>NUCLEOTIDE SEQUENCE</scope>
    <source>
        <strain evidence="2">AVDCRST_MAG40</strain>
    </source>
</reference>
<accession>A0A6J4KL18</accession>
<evidence type="ECO:0000256" key="1">
    <source>
        <dbReference type="SAM" id="MobiDB-lite"/>
    </source>
</evidence>
<proteinExistence type="predicted"/>
<feature type="non-terminal residue" evidence="2">
    <location>
        <position position="1"/>
    </location>
</feature>
<dbReference type="AlphaFoldDB" id="A0A6J4KL18"/>
<gene>
    <name evidence="2" type="ORF">AVDCRST_MAG40-785</name>
</gene>
<dbReference type="EMBL" id="CADCTX010000228">
    <property type="protein sequence ID" value="CAA9307834.1"/>
    <property type="molecule type" value="Genomic_DNA"/>
</dbReference>
<feature type="compositionally biased region" description="Basic residues" evidence="1">
    <location>
        <begin position="42"/>
        <end position="59"/>
    </location>
</feature>
<organism evidence="2">
    <name type="scientific">uncultured Gemmatimonadaceae bacterium</name>
    <dbReference type="NCBI Taxonomy" id="246130"/>
    <lineage>
        <taxon>Bacteria</taxon>
        <taxon>Pseudomonadati</taxon>
        <taxon>Gemmatimonadota</taxon>
        <taxon>Gemmatimonadia</taxon>
        <taxon>Gemmatimonadales</taxon>
        <taxon>Gemmatimonadaceae</taxon>
        <taxon>environmental samples</taxon>
    </lineage>
</organism>
<feature type="non-terminal residue" evidence="2">
    <location>
        <position position="72"/>
    </location>
</feature>
<protein>
    <submittedName>
        <fullName evidence="2">Uncharacterized protein</fullName>
    </submittedName>
</protein>
<name>A0A6J4KL18_9BACT</name>
<feature type="region of interest" description="Disordered" evidence="1">
    <location>
        <begin position="1"/>
        <end position="72"/>
    </location>
</feature>
<feature type="compositionally biased region" description="Basic residues" evidence="1">
    <location>
        <begin position="24"/>
        <end position="35"/>
    </location>
</feature>